<proteinExistence type="predicted"/>
<evidence type="ECO:0000313" key="1">
    <source>
        <dbReference type="EMBL" id="TFK91562.1"/>
    </source>
</evidence>
<dbReference type="AlphaFoldDB" id="A0A5C3PQ75"/>
<dbReference type="Proteomes" id="UP000308197">
    <property type="component" value="Unassembled WGS sequence"/>
</dbReference>
<gene>
    <name evidence="1" type="ORF">K466DRAFT_309385</name>
</gene>
<organism evidence="1 2">
    <name type="scientific">Polyporus arcularius HHB13444</name>
    <dbReference type="NCBI Taxonomy" id="1314778"/>
    <lineage>
        <taxon>Eukaryota</taxon>
        <taxon>Fungi</taxon>
        <taxon>Dikarya</taxon>
        <taxon>Basidiomycota</taxon>
        <taxon>Agaricomycotina</taxon>
        <taxon>Agaricomycetes</taxon>
        <taxon>Polyporales</taxon>
        <taxon>Polyporaceae</taxon>
        <taxon>Polyporus</taxon>
    </lineage>
</organism>
<protein>
    <submittedName>
        <fullName evidence="1">Uncharacterized protein</fullName>
    </submittedName>
</protein>
<accession>A0A5C3PQ75</accession>
<evidence type="ECO:0000313" key="2">
    <source>
        <dbReference type="Proteomes" id="UP000308197"/>
    </source>
</evidence>
<reference evidence="1 2" key="1">
    <citation type="journal article" date="2019" name="Nat. Ecol. Evol.">
        <title>Megaphylogeny resolves global patterns of mushroom evolution.</title>
        <authorList>
            <person name="Varga T."/>
            <person name="Krizsan K."/>
            <person name="Foldi C."/>
            <person name="Dima B."/>
            <person name="Sanchez-Garcia M."/>
            <person name="Sanchez-Ramirez S."/>
            <person name="Szollosi G.J."/>
            <person name="Szarkandi J.G."/>
            <person name="Papp V."/>
            <person name="Albert L."/>
            <person name="Andreopoulos W."/>
            <person name="Angelini C."/>
            <person name="Antonin V."/>
            <person name="Barry K.W."/>
            <person name="Bougher N.L."/>
            <person name="Buchanan P."/>
            <person name="Buyck B."/>
            <person name="Bense V."/>
            <person name="Catcheside P."/>
            <person name="Chovatia M."/>
            <person name="Cooper J."/>
            <person name="Damon W."/>
            <person name="Desjardin D."/>
            <person name="Finy P."/>
            <person name="Geml J."/>
            <person name="Haridas S."/>
            <person name="Hughes K."/>
            <person name="Justo A."/>
            <person name="Karasinski D."/>
            <person name="Kautmanova I."/>
            <person name="Kiss B."/>
            <person name="Kocsube S."/>
            <person name="Kotiranta H."/>
            <person name="LaButti K.M."/>
            <person name="Lechner B.E."/>
            <person name="Liimatainen K."/>
            <person name="Lipzen A."/>
            <person name="Lukacs Z."/>
            <person name="Mihaltcheva S."/>
            <person name="Morgado L.N."/>
            <person name="Niskanen T."/>
            <person name="Noordeloos M.E."/>
            <person name="Ohm R.A."/>
            <person name="Ortiz-Santana B."/>
            <person name="Ovrebo C."/>
            <person name="Racz N."/>
            <person name="Riley R."/>
            <person name="Savchenko A."/>
            <person name="Shiryaev A."/>
            <person name="Soop K."/>
            <person name="Spirin V."/>
            <person name="Szebenyi C."/>
            <person name="Tomsovsky M."/>
            <person name="Tulloss R.E."/>
            <person name="Uehling J."/>
            <person name="Grigoriev I.V."/>
            <person name="Vagvolgyi C."/>
            <person name="Papp T."/>
            <person name="Martin F.M."/>
            <person name="Miettinen O."/>
            <person name="Hibbett D.S."/>
            <person name="Nagy L.G."/>
        </authorList>
    </citation>
    <scope>NUCLEOTIDE SEQUENCE [LARGE SCALE GENOMIC DNA]</scope>
    <source>
        <strain evidence="1 2">HHB13444</strain>
    </source>
</reference>
<dbReference type="InParanoid" id="A0A5C3PQ75"/>
<dbReference type="EMBL" id="ML211017">
    <property type="protein sequence ID" value="TFK91562.1"/>
    <property type="molecule type" value="Genomic_DNA"/>
</dbReference>
<name>A0A5C3PQ75_9APHY</name>
<keyword evidence="2" id="KW-1185">Reference proteome</keyword>
<sequence>MLTESVLEGIRSSLLLAVFPRSSAKKQMLRGPSSADCELRHLGGRSTVSSLLLAQDSRDLPVPQLLFLSVQSLHGGHWSEVQEMRSIGEHIAFTVQRRRAHAA</sequence>